<dbReference type="EMBL" id="JACCFS010000001">
    <property type="protein sequence ID" value="NYJ35567.1"/>
    <property type="molecule type" value="Genomic_DNA"/>
</dbReference>
<evidence type="ECO:0000256" key="3">
    <source>
        <dbReference type="ARBA" id="ARBA00022553"/>
    </source>
</evidence>
<dbReference type="GO" id="GO:0000155">
    <property type="term" value="F:phosphorelay sensor kinase activity"/>
    <property type="evidence" value="ECO:0007669"/>
    <property type="project" value="InterPro"/>
</dbReference>
<dbReference type="InterPro" id="IPR003594">
    <property type="entry name" value="HATPase_dom"/>
</dbReference>
<dbReference type="EC" id="2.7.13.3" evidence="2"/>
<keyword evidence="5" id="KW-0547">Nucleotide-binding</keyword>
<dbReference type="RefSeq" id="WP_179824801.1">
    <property type="nucleotide sequence ID" value="NZ_JACCFS010000001.1"/>
</dbReference>
<keyword evidence="7" id="KW-0067">ATP-binding</keyword>
<keyword evidence="4" id="KW-0808">Transferase</keyword>
<dbReference type="Pfam" id="PF02518">
    <property type="entry name" value="HATPase_c"/>
    <property type="match status" value="1"/>
</dbReference>
<evidence type="ECO:0000313" key="13">
    <source>
        <dbReference type="Proteomes" id="UP000572051"/>
    </source>
</evidence>
<evidence type="ECO:0000259" key="11">
    <source>
        <dbReference type="Pfam" id="PF07730"/>
    </source>
</evidence>
<dbReference type="CDD" id="cd16917">
    <property type="entry name" value="HATPase_UhpB-NarQ-NarX-like"/>
    <property type="match status" value="1"/>
</dbReference>
<sequence length="378" mass="39413">MYDLLRAVWDEPRPPRPPSSGWWDRALVAVLVVLALLEGVLRPDMPWRVLGVAVTAGLAPLLLWRRSHPLAVLVAAFAVSALVPLVTGGEATETYTIAYMLVLVYALFRWGSGREIVVGSLVVVAKAVLWGVLGYTAAADVLPGLAVLCAAGALGTALRYRAGSRERELERARMLERESVARDLHDTVAHHVSAVAIRAQAGLAVAESRPGAAVEALTVVESEASRALAEMRAMVRVLRRGRPADLEPSPGIGDLAALAGSAGSGPAVAVAVTGDVEGIAPSLGTAVYRLAQEAVTNARRHARGATRIDVRVEADDASVRLCVHDDGDTGPLRTAAPGYGLIGMAERADLLGGTCAAAPDPDGGWKVTAVLPRNGAGE</sequence>
<protein>
    <recommendedName>
        <fullName evidence="2">histidine kinase</fullName>
        <ecNumber evidence="2">2.7.13.3</ecNumber>
    </recommendedName>
</protein>
<evidence type="ECO:0000256" key="9">
    <source>
        <dbReference type="SAM" id="Phobius"/>
    </source>
</evidence>
<name>A0A7Z0JB90_9ACTN</name>
<dbReference type="InterPro" id="IPR036890">
    <property type="entry name" value="HATPase_C_sf"/>
</dbReference>
<keyword evidence="9" id="KW-0812">Transmembrane</keyword>
<feature type="transmembrane region" description="Helical" evidence="9">
    <location>
        <begin position="94"/>
        <end position="110"/>
    </location>
</feature>
<proteinExistence type="predicted"/>
<dbReference type="PANTHER" id="PTHR24421:SF10">
    <property type="entry name" value="NITRATE_NITRITE SENSOR PROTEIN NARQ"/>
    <property type="match status" value="1"/>
</dbReference>
<gene>
    <name evidence="12" type="ORF">HNR10_003448</name>
</gene>
<dbReference type="GO" id="GO:0005524">
    <property type="term" value="F:ATP binding"/>
    <property type="evidence" value="ECO:0007669"/>
    <property type="project" value="UniProtKB-KW"/>
</dbReference>
<evidence type="ECO:0000313" key="12">
    <source>
        <dbReference type="EMBL" id="NYJ35567.1"/>
    </source>
</evidence>
<accession>A0A7Z0JB90</accession>
<evidence type="ECO:0000256" key="6">
    <source>
        <dbReference type="ARBA" id="ARBA00022777"/>
    </source>
</evidence>
<comment type="caution">
    <text evidence="12">The sequence shown here is derived from an EMBL/GenBank/DDBJ whole genome shotgun (WGS) entry which is preliminary data.</text>
</comment>
<dbReference type="GO" id="GO:0046983">
    <property type="term" value="F:protein dimerization activity"/>
    <property type="evidence" value="ECO:0007669"/>
    <property type="project" value="InterPro"/>
</dbReference>
<evidence type="ECO:0000256" key="8">
    <source>
        <dbReference type="ARBA" id="ARBA00023012"/>
    </source>
</evidence>
<dbReference type="Proteomes" id="UP000572051">
    <property type="component" value="Unassembled WGS sequence"/>
</dbReference>
<keyword evidence="3" id="KW-0597">Phosphoprotein</keyword>
<dbReference type="SUPFAM" id="SSF55874">
    <property type="entry name" value="ATPase domain of HSP90 chaperone/DNA topoisomerase II/histidine kinase"/>
    <property type="match status" value="1"/>
</dbReference>
<feature type="transmembrane region" description="Helical" evidence="9">
    <location>
        <begin position="117"/>
        <end position="135"/>
    </location>
</feature>
<evidence type="ECO:0000256" key="5">
    <source>
        <dbReference type="ARBA" id="ARBA00022741"/>
    </source>
</evidence>
<evidence type="ECO:0000256" key="7">
    <source>
        <dbReference type="ARBA" id="ARBA00022840"/>
    </source>
</evidence>
<feature type="transmembrane region" description="Helical" evidence="9">
    <location>
        <begin position="70"/>
        <end position="88"/>
    </location>
</feature>
<dbReference type="Gene3D" id="1.20.5.1930">
    <property type="match status" value="1"/>
</dbReference>
<keyword evidence="6 12" id="KW-0418">Kinase</keyword>
<evidence type="ECO:0000256" key="4">
    <source>
        <dbReference type="ARBA" id="ARBA00022679"/>
    </source>
</evidence>
<dbReference type="Pfam" id="PF07730">
    <property type="entry name" value="HisKA_3"/>
    <property type="match status" value="1"/>
</dbReference>
<keyword evidence="13" id="KW-1185">Reference proteome</keyword>
<reference evidence="12 13" key="1">
    <citation type="submission" date="2020-07" db="EMBL/GenBank/DDBJ databases">
        <title>Sequencing the genomes of 1000 actinobacteria strains.</title>
        <authorList>
            <person name="Klenk H.-P."/>
        </authorList>
    </citation>
    <scope>NUCLEOTIDE SEQUENCE [LARGE SCALE GENOMIC DNA]</scope>
    <source>
        <strain evidence="12 13">DSM 44442</strain>
    </source>
</reference>
<dbReference type="InterPro" id="IPR011712">
    <property type="entry name" value="Sig_transdc_His_kin_sub3_dim/P"/>
</dbReference>
<feature type="transmembrane region" description="Helical" evidence="9">
    <location>
        <begin position="47"/>
        <end position="63"/>
    </location>
</feature>
<dbReference type="AlphaFoldDB" id="A0A7Z0JB90"/>
<organism evidence="12 13">
    <name type="scientific">Nocardiopsis aegyptia</name>
    <dbReference type="NCBI Taxonomy" id="220378"/>
    <lineage>
        <taxon>Bacteria</taxon>
        <taxon>Bacillati</taxon>
        <taxon>Actinomycetota</taxon>
        <taxon>Actinomycetes</taxon>
        <taxon>Streptosporangiales</taxon>
        <taxon>Nocardiopsidaceae</taxon>
        <taxon>Nocardiopsis</taxon>
    </lineage>
</organism>
<dbReference type="GO" id="GO:0016020">
    <property type="term" value="C:membrane"/>
    <property type="evidence" value="ECO:0007669"/>
    <property type="project" value="InterPro"/>
</dbReference>
<dbReference type="Gene3D" id="3.30.565.10">
    <property type="entry name" value="Histidine kinase-like ATPase, C-terminal domain"/>
    <property type="match status" value="1"/>
</dbReference>
<keyword evidence="8" id="KW-0902">Two-component regulatory system</keyword>
<evidence type="ECO:0000259" key="10">
    <source>
        <dbReference type="Pfam" id="PF02518"/>
    </source>
</evidence>
<keyword evidence="9" id="KW-1133">Transmembrane helix</keyword>
<feature type="domain" description="Signal transduction histidine kinase subgroup 3 dimerisation and phosphoacceptor" evidence="11">
    <location>
        <begin position="176"/>
        <end position="240"/>
    </location>
</feature>
<evidence type="ECO:0000256" key="1">
    <source>
        <dbReference type="ARBA" id="ARBA00000085"/>
    </source>
</evidence>
<dbReference type="PANTHER" id="PTHR24421">
    <property type="entry name" value="NITRATE/NITRITE SENSOR PROTEIN NARX-RELATED"/>
    <property type="match status" value="1"/>
</dbReference>
<feature type="domain" description="Histidine kinase/HSP90-like ATPase" evidence="10">
    <location>
        <begin position="286"/>
        <end position="373"/>
    </location>
</feature>
<dbReference type="InterPro" id="IPR050482">
    <property type="entry name" value="Sensor_HK_TwoCompSys"/>
</dbReference>
<comment type="catalytic activity">
    <reaction evidence="1">
        <text>ATP + protein L-histidine = ADP + protein N-phospho-L-histidine.</text>
        <dbReference type="EC" id="2.7.13.3"/>
    </reaction>
</comment>
<evidence type="ECO:0000256" key="2">
    <source>
        <dbReference type="ARBA" id="ARBA00012438"/>
    </source>
</evidence>
<keyword evidence="9" id="KW-0472">Membrane</keyword>